<reference evidence="1" key="1">
    <citation type="submission" date="2021-05" db="EMBL/GenBank/DDBJ databases">
        <authorList>
            <person name="Scholz U."/>
            <person name="Mascher M."/>
            <person name="Fiebig A."/>
        </authorList>
    </citation>
    <scope>NUCLEOTIDE SEQUENCE [LARGE SCALE GENOMIC DNA]</scope>
</reference>
<dbReference type="Proteomes" id="UP001732700">
    <property type="component" value="Chromosome 5C"/>
</dbReference>
<accession>A0ACD5XZP2</accession>
<organism evidence="1 2">
    <name type="scientific">Avena sativa</name>
    <name type="common">Oat</name>
    <dbReference type="NCBI Taxonomy" id="4498"/>
    <lineage>
        <taxon>Eukaryota</taxon>
        <taxon>Viridiplantae</taxon>
        <taxon>Streptophyta</taxon>
        <taxon>Embryophyta</taxon>
        <taxon>Tracheophyta</taxon>
        <taxon>Spermatophyta</taxon>
        <taxon>Magnoliopsida</taxon>
        <taxon>Liliopsida</taxon>
        <taxon>Poales</taxon>
        <taxon>Poaceae</taxon>
        <taxon>BOP clade</taxon>
        <taxon>Pooideae</taxon>
        <taxon>Poodae</taxon>
        <taxon>Poeae</taxon>
        <taxon>Poeae Chloroplast Group 1 (Aveneae type)</taxon>
        <taxon>Aveninae</taxon>
        <taxon>Avena</taxon>
    </lineage>
</organism>
<sequence length="824" mass="90693">MDPRALGDTLDFSHGMGFELQVQSSFSTHAQSPSPGSGFILVVSFGRAIFQLGLVNVCIALQSCLGGSKLGFHVSLIRDRTVKFEVYSKAVGFMIYKLRFFECPEFKCYFSLWGYGGPNWIKESSDWFHEQDLDWTLISRRRSRHTGANSSPLASHRRRTYVARTPGITLRDPTSSDWTPASRPEPVSNPGDIQPTGSPSPILPHRSAHVICSRCLAMGHPSPDCPSQVRCKFCYEYGHIRKYCYIRLRKSQVFRIKQKQPEHTTSSERGLVVTTSGTVLLDPFALQENPVSSSPSSPLQSHTCNIPLCSTTMANYPCDPIPHLPPGAEVIQPCIHRRRRGFHIFSGDALLQCDDMAIVILEPPSDPAQFAADAHLIRNYFNKCGLNIRNFSRSAMGAALVQFIDSCARDTAIEHSPFFVRDSILRVIPHNRGLDHRNMTFTHDVWLMMVNFPQDAWLVDKVRGSVSEFGKFLVWNRDFSNRARVLVKVRVPDMLEIPISLVLGDNTSDEGHGHSWTVVIYVMQAGVIGGLGGDEDPLPPDGGNPHPMPQPFGGHWDDMVHDHVPEEPANAAPVIPNVVIPFGNAAPAADIEPMIATPPQLSPAHADHMAELEPMMDAVDSFNAIHGLLTDLVKNAHTTLGNTDISCVHGAGFQILDVDTEHGKQRKCLLKLYATAPHVPASSTVCITEISDNIVQTPLDTFIGGSSPANEDYRSLVTKRKLLAPKDVTAIRRSKRIASQSVGFKNKDATDKAQEKECPSLVNTSGKSRKVAKSKAHPHEVVIMDQDAPPSAVLPVDTIQSIGINQCLISPSEISKDKLFSESG</sequence>
<proteinExistence type="predicted"/>
<dbReference type="EnsemblPlants" id="AVESA.00010b.r2.5CG0913110.1">
    <property type="protein sequence ID" value="AVESA.00010b.r2.5CG0913110.1.CDS.1"/>
    <property type="gene ID" value="AVESA.00010b.r2.5CG0913110"/>
</dbReference>
<evidence type="ECO:0000313" key="2">
    <source>
        <dbReference type="Proteomes" id="UP001732700"/>
    </source>
</evidence>
<name>A0ACD5XZP2_AVESA</name>
<protein>
    <submittedName>
        <fullName evidence="1">Uncharacterized protein</fullName>
    </submittedName>
</protein>
<reference evidence="1" key="2">
    <citation type="submission" date="2025-09" db="UniProtKB">
        <authorList>
            <consortium name="EnsemblPlants"/>
        </authorList>
    </citation>
    <scope>IDENTIFICATION</scope>
</reference>
<evidence type="ECO:0000313" key="1">
    <source>
        <dbReference type="EnsemblPlants" id="AVESA.00010b.r2.5CG0913110.1.CDS.1"/>
    </source>
</evidence>
<keyword evidence="2" id="KW-1185">Reference proteome</keyword>